<dbReference type="AlphaFoldDB" id="A0A8B6BNA3"/>
<evidence type="ECO:0000313" key="2">
    <source>
        <dbReference type="Proteomes" id="UP000596742"/>
    </source>
</evidence>
<dbReference type="Proteomes" id="UP000596742">
    <property type="component" value="Unassembled WGS sequence"/>
</dbReference>
<protein>
    <recommendedName>
        <fullName evidence="3">Reverse transcriptase zinc-binding domain-containing protein</fullName>
    </recommendedName>
</protein>
<reference evidence="1" key="1">
    <citation type="submission" date="2018-11" db="EMBL/GenBank/DDBJ databases">
        <authorList>
            <person name="Alioto T."/>
            <person name="Alioto T."/>
        </authorList>
    </citation>
    <scope>NUCLEOTIDE SEQUENCE</scope>
</reference>
<evidence type="ECO:0008006" key="3">
    <source>
        <dbReference type="Google" id="ProtNLM"/>
    </source>
</evidence>
<accession>A0A8B6BNA3</accession>
<proteinExistence type="predicted"/>
<gene>
    <name evidence="1" type="ORF">MGAL_10B091622</name>
</gene>
<dbReference type="EMBL" id="UYJE01000381">
    <property type="protein sequence ID" value="VDH92751.1"/>
    <property type="molecule type" value="Genomic_DNA"/>
</dbReference>
<sequence length="312" mass="36447">MTDSYIRRSLRQIKIQTSGLQQKYIPVLLSDSKGSFIKREVTNLDELKIETADAAIYIWLGAESIEQLVHKAVISLFLRISKDPNSIECKIGIRQLAKKDDKSNSWYINVDKTLKSYDLPSAHEIILNPEKNWKRLTHDVIDKTWKNRWIEIALSKSTLNYMEVNNLNFKKPNFCWSSVRDHIRDVSKGIIKSRILTGTYKTQSITNRFDETKSAECKLCMVGPEDYKHFLVKCESLNCVRKIHHNRLKSLLEDNHIPYCSMINSDEDLLEFLIDCSRNNLITVSQQRDLERICKDWIYALHAKRAQLLENK</sequence>
<evidence type="ECO:0000313" key="1">
    <source>
        <dbReference type="EMBL" id="VDH92751.1"/>
    </source>
</evidence>
<comment type="caution">
    <text evidence="1">The sequence shown here is derived from an EMBL/GenBank/DDBJ whole genome shotgun (WGS) entry which is preliminary data.</text>
</comment>
<name>A0A8B6BNA3_MYTGA</name>
<organism evidence="1 2">
    <name type="scientific">Mytilus galloprovincialis</name>
    <name type="common">Mediterranean mussel</name>
    <dbReference type="NCBI Taxonomy" id="29158"/>
    <lineage>
        <taxon>Eukaryota</taxon>
        <taxon>Metazoa</taxon>
        <taxon>Spiralia</taxon>
        <taxon>Lophotrochozoa</taxon>
        <taxon>Mollusca</taxon>
        <taxon>Bivalvia</taxon>
        <taxon>Autobranchia</taxon>
        <taxon>Pteriomorphia</taxon>
        <taxon>Mytilida</taxon>
        <taxon>Mytiloidea</taxon>
        <taxon>Mytilidae</taxon>
        <taxon>Mytilinae</taxon>
        <taxon>Mytilus</taxon>
    </lineage>
</organism>
<keyword evidence="2" id="KW-1185">Reference proteome</keyword>